<dbReference type="InterPro" id="IPR018193">
    <property type="entry name" value="Glyc_kinase_flavodox-like_fold"/>
</dbReference>
<dbReference type="PANTHER" id="PTHR21599">
    <property type="entry name" value="GLYCERATE KINASE"/>
    <property type="match status" value="1"/>
</dbReference>
<gene>
    <name evidence="5" type="ORF">IT882_14280</name>
</gene>
<dbReference type="GO" id="GO:0031388">
    <property type="term" value="P:organic acid phosphorylation"/>
    <property type="evidence" value="ECO:0007669"/>
    <property type="project" value="UniProtKB-UniRule"/>
</dbReference>
<name>A0A7S8RHF8_9MICO</name>
<dbReference type="RefSeq" id="WP_195692389.1">
    <property type="nucleotide sequence ID" value="NZ_CP064760.1"/>
</dbReference>
<protein>
    <submittedName>
        <fullName evidence="5">Glycerate kinase</fullName>
    </submittedName>
</protein>
<evidence type="ECO:0000256" key="2">
    <source>
        <dbReference type="ARBA" id="ARBA00022679"/>
    </source>
</evidence>
<dbReference type="KEGG" id="msf:IT882_14280"/>
<keyword evidence="3 4" id="KW-0418">Kinase</keyword>
<dbReference type="EMBL" id="CP064760">
    <property type="protein sequence ID" value="QPE04311.1"/>
    <property type="molecule type" value="Genomic_DNA"/>
</dbReference>
<dbReference type="Gene3D" id="3.40.50.10350">
    <property type="entry name" value="Glycerate kinase, domain 1"/>
    <property type="match status" value="1"/>
</dbReference>
<proteinExistence type="inferred from homology"/>
<evidence type="ECO:0000256" key="1">
    <source>
        <dbReference type="ARBA" id="ARBA00006284"/>
    </source>
</evidence>
<evidence type="ECO:0000256" key="4">
    <source>
        <dbReference type="PIRNR" id="PIRNR006078"/>
    </source>
</evidence>
<dbReference type="SUPFAM" id="SSF110738">
    <property type="entry name" value="Glycerate kinase I"/>
    <property type="match status" value="1"/>
</dbReference>
<dbReference type="Gene3D" id="3.90.1510.10">
    <property type="entry name" value="Glycerate kinase, domain 2"/>
    <property type="match status" value="1"/>
</dbReference>
<evidence type="ECO:0000313" key="5">
    <source>
        <dbReference type="EMBL" id="QPE04311.1"/>
    </source>
</evidence>
<accession>A0A7S8RHF8</accession>
<dbReference type="InterPro" id="IPR036129">
    <property type="entry name" value="Glycerate_kinase_sf"/>
</dbReference>
<keyword evidence="6" id="KW-1185">Reference proteome</keyword>
<dbReference type="NCBIfam" id="TIGR00045">
    <property type="entry name" value="glycerate kinase"/>
    <property type="match status" value="1"/>
</dbReference>
<evidence type="ECO:0000256" key="3">
    <source>
        <dbReference type="ARBA" id="ARBA00022777"/>
    </source>
</evidence>
<dbReference type="InterPro" id="IPR018197">
    <property type="entry name" value="Glycerate_kinase_RE-like"/>
</dbReference>
<reference evidence="5 6" key="1">
    <citation type="submission" date="2020-11" db="EMBL/GenBank/DDBJ databases">
        <title>Amino acid is mineralized and recycled by bacteria in oceanic microbiome.</title>
        <authorList>
            <person name="Zheng L.Y."/>
        </authorList>
    </citation>
    <scope>NUCLEOTIDE SEQUENCE [LARGE SCALE GENOMIC DNA]</scope>
    <source>
        <strain evidence="5 6">A32-1</strain>
    </source>
</reference>
<dbReference type="Pfam" id="PF02595">
    <property type="entry name" value="Gly_kinase"/>
    <property type="match status" value="1"/>
</dbReference>
<dbReference type="PIRSF" id="PIRSF006078">
    <property type="entry name" value="GlxK"/>
    <property type="match status" value="1"/>
</dbReference>
<organism evidence="5 6">
    <name type="scientific">Microbacterium schleiferi</name>
    <dbReference type="NCBI Taxonomy" id="69362"/>
    <lineage>
        <taxon>Bacteria</taxon>
        <taxon>Bacillati</taxon>
        <taxon>Actinomycetota</taxon>
        <taxon>Actinomycetes</taxon>
        <taxon>Micrococcales</taxon>
        <taxon>Microbacteriaceae</taxon>
        <taxon>Microbacterium</taxon>
    </lineage>
</organism>
<evidence type="ECO:0000313" key="6">
    <source>
        <dbReference type="Proteomes" id="UP000594480"/>
    </source>
</evidence>
<dbReference type="PANTHER" id="PTHR21599:SF0">
    <property type="entry name" value="GLYCERATE KINASE"/>
    <property type="match status" value="1"/>
</dbReference>
<dbReference type="GO" id="GO:0008887">
    <property type="term" value="F:glycerate kinase activity"/>
    <property type="evidence" value="ECO:0007669"/>
    <property type="project" value="UniProtKB-UniRule"/>
</dbReference>
<dbReference type="InterPro" id="IPR004381">
    <property type="entry name" value="Glycerate_kinase"/>
</dbReference>
<dbReference type="AlphaFoldDB" id="A0A7S8RHF8"/>
<keyword evidence="2 4" id="KW-0808">Transferase</keyword>
<dbReference type="Proteomes" id="UP000594480">
    <property type="component" value="Chromosome"/>
</dbReference>
<comment type="similarity">
    <text evidence="1 4">Belongs to the glycerate kinase type-1 family.</text>
</comment>
<sequence length="376" mass="37136">MSGPQRVVIAPDSFKGSLAAPEVAGAIARGWQREAPDDEIVQRPLADGGEGTLDAFLAAIPGAQRRRIRVTGADGQPSDGSWVWLPPGAETPGGTGVVELASACGIETLGGRLRPWDAGTEGLGEAICAALDSGVTRLIVGLGSSASSDGGAGMLRALGAGTRDARGLPVAPGLRGLREVAEVDLSGLRSAPSGGVIVLADVDNPLCGPRGAAAVFGPQKGLLQAEIADADASLAAWARHIPAPADAPGAGAAGGTGFALRAWGGEIESGAAYVAEVVGLSALLTADTIVVTGEGAYDAGTASGKAPQVVIQLARSAGARAALVAGRIDPGAELSDLAAAVSLTELARGAASALAAPRHYLELAGQALARQLSASR</sequence>